<organism evidence="1 2">
    <name type="scientific">Clitoria ternatea</name>
    <name type="common">Butterfly pea</name>
    <dbReference type="NCBI Taxonomy" id="43366"/>
    <lineage>
        <taxon>Eukaryota</taxon>
        <taxon>Viridiplantae</taxon>
        <taxon>Streptophyta</taxon>
        <taxon>Embryophyta</taxon>
        <taxon>Tracheophyta</taxon>
        <taxon>Spermatophyta</taxon>
        <taxon>Magnoliopsida</taxon>
        <taxon>eudicotyledons</taxon>
        <taxon>Gunneridae</taxon>
        <taxon>Pentapetalae</taxon>
        <taxon>rosids</taxon>
        <taxon>fabids</taxon>
        <taxon>Fabales</taxon>
        <taxon>Fabaceae</taxon>
        <taxon>Papilionoideae</taxon>
        <taxon>50 kb inversion clade</taxon>
        <taxon>NPAAA clade</taxon>
        <taxon>indigoferoid/millettioid clade</taxon>
        <taxon>Phaseoleae</taxon>
        <taxon>Clitoria</taxon>
    </lineage>
</organism>
<proteinExistence type="predicted"/>
<name>A0AAN9KHU8_CLITE</name>
<dbReference type="EMBL" id="JAYKXN010000001">
    <property type="protein sequence ID" value="KAK7317131.1"/>
    <property type="molecule type" value="Genomic_DNA"/>
</dbReference>
<dbReference type="AlphaFoldDB" id="A0AAN9KHU8"/>
<comment type="caution">
    <text evidence="1">The sequence shown here is derived from an EMBL/GenBank/DDBJ whole genome shotgun (WGS) entry which is preliminary data.</text>
</comment>
<evidence type="ECO:0000313" key="1">
    <source>
        <dbReference type="EMBL" id="KAK7317131.1"/>
    </source>
</evidence>
<gene>
    <name evidence="1" type="ORF">RJT34_01105</name>
</gene>
<reference evidence="1 2" key="1">
    <citation type="submission" date="2024-01" db="EMBL/GenBank/DDBJ databases">
        <title>The genomes of 5 underutilized Papilionoideae crops provide insights into root nodulation and disease resistance.</title>
        <authorList>
            <person name="Yuan L."/>
        </authorList>
    </citation>
    <scope>NUCLEOTIDE SEQUENCE [LARGE SCALE GENOMIC DNA]</scope>
    <source>
        <strain evidence="1">LY-2023</strain>
        <tissue evidence="1">Leaf</tissue>
    </source>
</reference>
<keyword evidence="2" id="KW-1185">Reference proteome</keyword>
<dbReference type="Proteomes" id="UP001359559">
    <property type="component" value="Unassembled WGS sequence"/>
</dbReference>
<accession>A0AAN9KHU8</accession>
<sequence length="175" mass="19976">MLCVFIRRRKPTNDLYALKISRNSFSMQASKFLDTIPFGISSSSQSLVLVHCSSLVSKLPTFSPLLDQTSERSTFASSLKKKSTLAYMKQKNYEPSKPTFKRKGGRVKTSAMKKTRKLILDKSDESNRSDSPIKAKLETVLLHLQPKRKCYPSYIEFIRFIEGHLKCFPDLDTLS</sequence>
<protein>
    <submittedName>
        <fullName evidence="1">Uncharacterized protein</fullName>
    </submittedName>
</protein>
<evidence type="ECO:0000313" key="2">
    <source>
        <dbReference type="Proteomes" id="UP001359559"/>
    </source>
</evidence>